<dbReference type="PANTHER" id="PTHR40459:SF1">
    <property type="entry name" value="CONSERVED HYPOTHETICAL ALANINE AND LEUCINE RICH PROTEIN"/>
    <property type="match status" value="1"/>
</dbReference>
<dbReference type="PANTHER" id="PTHR40459">
    <property type="entry name" value="CONSERVED HYPOTHETICAL ALANINE AND LEUCINE RICH PROTEIN"/>
    <property type="match status" value="1"/>
</dbReference>
<keyword evidence="5" id="KW-1185">Reference proteome</keyword>
<dbReference type="Gene3D" id="3.40.50.720">
    <property type="entry name" value="NAD(P)-binding Rossmann-like Domain"/>
    <property type="match status" value="1"/>
</dbReference>
<dbReference type="InterPro" id="IPR018931">
    <property type="entry name" value="DUF2520"/>
</dbReference>
<dbReference type="InterPro" id="IPR008927">
    <property type="entry name" value="6-PGluconate_DH-like_C_sf"/>
</dbReference>
<dbReference type="SUPFAM" id="SSF51735">
    <property type="entry name" value="NAD(P)-binding Rossmann-fold domains"/>
    <property type="match status" value="1"/>
</dbReference>
<dbReference type="InterPro" id="IPR037108">
    <property type="entry name" value="TM1727-like_C_sf"/>
</dbReference>
<evidence type="ECO:0000313" key="4">
    <source>
        <dbReference type="EMBL" id="MCX5466939.1"/>
    </source>
</evidence>
<dbReference type="InterPro" id="IPR036291">
    <property type="entry name" value="NAD(P)-bd_dom_sf"/>
</dbReference>
<dbReference type="AlphaFoldDB" id="A0A9X3DR34"/>
<evidence type="ECO:0000259" key="2">
    <source>
        <dbReference type="Pfam" id="PF03807"/>
    </source>
</evidence>
<dbReference type="Gene3D" id="1.10.1040.20">
    <property type="entry name" value="ProC-like, C-terminal domain"/>
    <property type="match status" value="1"/>
</dbReference>
<proteinExistence type="predicted"/>
<accession>A0A9X3DR34</accession>
<reference evidence="4" key="1">
    <citation type="submission" date="2022-11" db="EMBL/GenBank/DDBJ databases">
        <title>Biodiversity and phylogenetic relationships of bacteria.</title>
        <authorList>
            <person name="Machado R.A.R."/>
            <person name="Bhat A."/>
            <person name="Loulou A."/>
            <person name="Kallel S."/>
        </authorList>
    </citation>
    <scope>NUCLEOTIDE SEQUENCE</scope>
    <source>
        <strain evidence="4">A-IN1</strain>
    </source>
</reference>
<dbReference type="InterPro" id="IPR028939">
    <property type="entry name" value="P5C_Rdtase_cat_N"/>
</dbReference>
<evidence type="ECO:0000259" key="3">
    <source>
        <dbReference type="Pfam" id="PF10728"/>
    </source>
</evidence>
<sequence length="259" mass="29084">MRISLIGSGRVATHLARKLSQQHDIVQIYARHLTYAESLASEVNAQAIEQLEHLDPKIDLLIIAVSDQAISQVIQSVPSELAEVLIVHTSGSTHLNVLTEYHQKSGVFYPLQTFSFDRHVDWNTTPLFVETELDDDLAILTTLANSLSNRIYHYTSAQRLTLHLAAVFACNFSNYCYDMAKQVVDAQHVDFSLLYPLMIETAHKATQNDPVVMQTGPAMRGDLNILNMHQNMLEQQGSVDLSDVYGLLSQQIQKKHSLE</sequence>
<dbReference type="Pfam" id="PF03807">
    <property type="entry name" value="F420_oxidored"/>
    <property type="match status" value="1"/>
</dbReference>
<feature type="domain" description="DUF2520" evidence="3">
    <location>
        <begin position="126"/>
        <end position="252"/>
    </location>
</feature>
<dbReference type="RefSeq" id="WP_266129383.1">
    <property type="nucleotide sequence ID" value="NZ_JAPKMY010000002.1"/>
</dbReference>
<dbReference type="GO" id="GO:0016491">
    <property type="term" value="F:oxidoreductase activity"/>
    <property type="evidence" value="ECO:0007669"/>
    <property type="project" value="UniProtKB-KW"/>
</dbReference>
<dbReference type="Pfam" id="PF10728">
    <property type="entry name" value="DUF2520"/>
    <property type="match status" value="1"/>
</dbReference>
<evidence type="ECO:0000313" key="5">
    <source>
        <dbReference type="Proteomes" id="UP001146019"/>
    </source>
</evidence>
<feature type="domain" description="Pyrroline-5-carboxylate reductase catalytic N-terminal" evidence="2">
    <location>
        <begin position="2"/>
        <end position="89"/>
    </location>
</feature>
<protein>
    <submittedName>
        <fullName evidence="4">DUF2520 domain-containing protein</fullName>
    </submittedName>
</protein>
<keyword evidence="1" id="KW-0560">Oxidoreductase</keyword>
<gene>
    <name evidence="4" type="ORF">OSH00_04190</name>
</gene>
<organism evidence="4 5">
    <name type="scientific">Acinetobacter nematophilus</name>
    <dbReference type="NCBI Taxonomy" id="2994642"/>
    <lineage>
        <taxon>Bacteria</taxon>
        <taxon>Pseudomonadati</taxon>
        <taxon>Pseudomonadota</taxon>
        <taxon>Gammaproteobacteria</taxon>
        <taxon>Moraxellales</taxon>
        <taxon>Moraxellaceae</taxon>
        <taxon>Acinetobacter</taxon>
    </lineage>
</organism>
<dbReference type="SUPFAM" id="SSF48179">
    <property type="entry name" value="6-phosphogluconate dehydrogenase C-terminal domain-like"/>
    <property type="match status" value="1"/>
</dbReference>
<comment type="caution">
    <text evidence="4">The sequence shown here is derived from an EMBL/GenBank/DDBJ whole genome shotgun (WGS) entry which is preliminary data.</text>
</comment>
<evidence type="ECO:0000256" key="1">
    <source>
        <dbReference type="ARBA" id="ARBA00023002"/>
    </source>
</evidence>
<dbReference type="Proteomes" id="UP001146019">
    <property type="component" value="Unassembled WGS sequence"/>
</dbReference>
<name>A0A9X3DR34_9GAMM</name>
<dbReference type="EMBL" id="JAPKMY010000002">
    <property type="protein sequence ID" value="MCX5466939.1"/>
    <property type="molecule type" value="Genomic_DNA"/>
</dbReference>